<feature type="transmembrane region" description="Helical" evidence="1">
    <location>
        <begin position="253"/>
        <end position="277"/>
    </location>
</feature>
<protein>
    <submittedName>
        <fullName evidence="3">Succinoglycan biosynthesis protein ExoM</fullName>
        <ecNumber evidence="3">2.4.-.-</ecNumber>
    </submittedName>
</protein>
<reference evidence="3 4" key="1">
    <citation type="submission" date="2023-07" db="EMBL/GenBank/DDBJ databases">
        <title>Comparative genomics of wheat-associated soil bacteria to identify genetic determinants of phenazine resistance.</title>
        <authorList>
            <person name="Mouncey N."/>
        </authorList>
    </citation>
    <scope>NUCLEOTIDE SEQUENCE [LARGE SCALE GENOMIC DNA]</scope>
    <source>
        <strain evidence="3 4">W4I11</strain>
    </source>
</reference>
<dbReference type="SUPFAM" id="SSF53448">
    <property type="entry name" value="Nucleotide-diphospho-sugar transferases"/>
    <property type="match status" value="1"/>
</dbReference>
<comment type="caution">
    <text evidence="3">The sequence shown here is derived from an EMBL/GenBank/DDBJ whole genome shotgun (WGS) entry which is preliminary data.</text>
</comment>
<keyword evidence="3" id="KW-0808">Transferase</keyword>
<evidence type="ECO:0000256" key="1">
    <source>
        <dbReference type="SAM" id="Phobius"/>
    </source>
</evidence>
<sequence>MNNERALLDRRVKVTVCICTYRRPQIAATLRSVDASTGIEDYQVDILVADNDLKPTARELVSSLANQLSMRVRYIHAPSSNISLARNACLEAAAGDYVAFIDDDETASSTWLSHLLRKACLANSDVVLGPVKAIYGIHAPGWMVRGKFHDTLPVWVKNEIRAGYTCNALIRLGSPAIIGRRFDPALGRTGGEDTVYFHGVWKMGGKIDYAPDAWVEESVPGNRASFKWLRERRFRFGQTHAILANERKGKVGLAGHMVLAGAKAGYSFMVALVVWFLPVRRNRWLLRGIMHAGVVSRLAGMRTIEAYGVAGKGDQRNAS</sequence>
<dbReference type="Gene3D" id="3.90.550.10">
    <property type="entry name" value="Spore Coat Polysaccharide Biosynthesis Protein SpsA, Chain A"/>
    <property type="match status" value="1"/>
</dbReference>
<gene>
    <name evidence="3" type="ORF">QFZ34_000577</name>
</gene>
<keyword evidence="1" id="KW-1133">Transmembrane helix</keyword>
<dbReference type="PANTHER" id="PTHR43685">
    <property type="entry name" value="GLYCOSYLTRANSFERASE"/>
    <property type="match status" value="1"/>
</dbReference>
<keyword evidence="1" id="KW-0472">Membrane</keyword>
<keyword evidence="3" id="KW-0328">Glycosyltransferase</keyword>
<dbReference type="RefSeq" id="WP_307276602.1">
    <property type="nucleotide sequence ID" value="NZ_JAUSZT010000002.1"/>
</dbReference>
<evidence type="ECO:0000313" key="3">
    <source>
        <dbReference type="EMBL" id="MDQ0995400.1"/>
    </source>
</evidence>
<accession>A0ABU0S3Q7</accession>
<proteinExistence type="predicted"/>
<dbReference type="GO" id="GO:0016757">
    <property type="term" value="F:glycosyltransferase activity"/>
    <property type="evidence" value="ECO:0007669"/>
    <property type="project" value="UniProtKB-KW"/>
</dbReference>
<dbReference type="EMBL" id="JAUSZT010000002">
    <property type="protein sequence ID" value="MDQ0995400.1"/>
    <property type="molecule type" value="Genomic_DNA"/>
</dbReference>
<dbReference type="PANTHER" id="PTHR43685:SF11">
    <property type="entry name" value="GLYCOSYLTRANSFERASE TAGX-RELATED"/>
    <property type="match status" value="1"/>
</dbReference>
<dbReference type="InterPro" id="IPR029044">
    <property type="entry name" value="Nucleotide-diphossugar_trans"/>
</dbReference>
<keyword evidence="4" id="KW-1185">Reference proteome</keyword>
<evidence type="ECO:0000259" key="2">
    <source>
        <dbReference type="Pfam" id="PF00535"/>
    </source>
</evidence>
<organism evidence="3 4">
    <name type="scientific">Phyllobacterium ifriqiyense</name>
    <dbReference type="NCBI Taxonomy" id="314238"/>
    <lineage>
        <taxon>Bacteria</taxon>
        <taxon>Pseudomonadati</taxon>
        <taxon>Pseudomonadota</taxon>
        <taxon>Alphaproteobacteria</taxon>
        <taxon>Hyphomicrobiales</taxon>
        <taxon>Phyllobacteriaceae</taxon>
        <taxon>Phyllobacterium</taxon>
    </lineage>
</organism>
<dbReference type="Proteomes" id="UP001237780">
    <property type="component" value="Unassembled WGS sequence"/>
</dbReference>
<dbReference type="InterPro" id="IPR001173">
    <property type="entry name" value="Glyco_trans_2-like"/>
</dbReference>
<dbReference type="EC" id="2.4.-.-" evidence="3"/>
<keyword evidence="1" id="KW-0812">Transmembrane</keyword>
<dbReference type="CDD" id="cd00761">
    <property type="entry name" value="Glyco_tranf_GTA_type"/>
    <property type="match status" value="1"/>
</dbReference>
<dbReference type="InterPro" id="IPR050834">
    <property type="entry name" value="Glycosyltransf_2"/>
</dbReference>
<dbReference type="Pfam" id="PF00535">
    <property type="entry name" value="Glycos_transf_2"/>
    <property type="match status" value="1"/>
</dbReference>
<name>A0ABU0S3Q7_9HYPH</name>
<feature type="domain" description="Glycosyltransferase 2-like" evidence="2">
    <location>
        <begin position="15"/>
        <end position="171"/>
    </location>
</feature>
<evidence type="ECO:0000313" key="4">
    <source>
        <dbReference type="Proteomes" id="UP001237780"/>
    </source>
</evidence>